<reference evidence="1" key="1">
    <citation type="journal article" date="2014" name="Front. Microbiol.">
        <title>High frequency of phylogenetically diverse reductive dehalogenase-homologous genes in deep subseafloor sedimentary metagenomes.</title>
        <authorList>
            <person name="Kawai M."/>
            <person name="Futagami T."/>
            <person name="Toyoda A."/>
            <person name="Takaki Y."/>
            <person name="Nishi S."/>
            <person name="Hori S."/>
            <person name="Arai W."/>
            <person name="Tsubouchi T."/>
            <person name="Morono Y."/>
            <person name="Uchiyama I."/>
            <person name="Ito T."/>
            <person name="Fujiyama A."/>
            <person name="Inagaki F."/>
            <person name="Takami H."/>
        </authorList>
    </citation>
    <scope>NUCLEOTIDE SEQUENCE</scope>
    <source>
        <strain evidence="1">Expedition CK06-06</strain>
    </source>
</reference>
<proteinExistence type="predicted"/>
<protein>
    <submittedName>
        <fullName evidence="1">Uncharacterized protein</fullName>
    </submittedName>
</protein>
<name>X1QH60_9ZZZZ</name>
<sequence>MSIEKWLSKKGSKEEEIKREEAFKRLSEGEVTELKKKKIRDMVQKDHQQSSKKSDSENLLQNIIEFKDWLNQRTYLKGDIDKIEIWINNLYSIIKYETGQKRKLINKNDKKKLIEKYT</sequence>
<dbReference type="AlphaFoldDB" id="X1QH60"/>
<gene>
    <name evidence="1" type="ORF">S06H3_56141</name>
</gene>
<accession>X1QH60</accession>
<comment type="caution">
    <text evidence="1">The sequence shown here is derived from an EMBL/GenBank/DDBJ whole genome shotgun (WGS) entry which is preliminary data.</text>
</comment>
<organism evidence="1">
    <name type="scientific">marine sediment metagenome</name>
    <dbReference type="NCBI Taxonomy" id="412755"/>
    <lineage>
        <taxon>unclassified sequences</taxon>
        <taxon>metagenomes</taxon>
        <taxon>ecological metagenomes</taxon>
    </lineage>
</organism>
<evidence type="ECO:0000313" key="1">
    <source>
        <dbReference type="EMBL" id="GAI50350.1"/>
    </source>
</evidence>
<feature type="non-terminal residue" evidence="1">
    <location>
        <position position="118"/>
    </location>
</feature>
<dbReference type="EMBL" id="BARV01036089">
    <property type="protein sequence ID" value="GAI50350.1"/>
    <property type="molecule type" value="Genomic_DNA"/>
</dbReference>